<evidence type="ECO:0000313" key="4">
    <source>
        <dbReference type="EMBL" id="KAJ5078349.1"/>
    </source>
</evidence>
<dbReference type="PANTHER" id="PTHR46361:SF3">
    <property type="entry name" value="ELECTRON CARRIER_ PROTEIN DISULFIDE OXIDOREDUCTASE"/>
    <property type="match status" value="1"/>
</dbReference>
<feature type="region of interest" description="Disordered" evidence="2">
    <location>
        <begin position="310"/>
        <end position="371"/>
    </location>
</feature>
<dbReference type="CDD" id="cd07440">
    <property type="entry name" value="RGS"/>
    <property type="match status" value="1"/>
</dbReference>
<dbReference type="InterPro" id="IPR044926">
    <property type="entry name" value="RGS_subdomain_2"/>
</dbReference>
<dbReference type="SUPFAM" id="SSF48097">
    <property type="entry name" value="Regulator of G-protein signaling, RGS"/>
    <property type="match status" value="1"/>
</dbReference>
<dbReference type="Pfam" id="PF04784">
    <property type="entry name" value="DUF547"/>
    <property type="match status" value="1"/>
</dbReference>
<dbReference type="SMART" id="SM00315">
    <property type="entry name" value="RGS"/>
    <property type="match status" value="1"/>
</dbReference>
<dbReference type="Proteomes" id="UP001149090">
    <property type="component" value="Unassembled WGS sequence"/>
</dbReference>
<comment type="caution">
    <text evidence="4">The sequence shown here is derived from an EMBL/GenBank/DDBJ whole genome shotgun (WGS) entry which is preliminary data.</text>
</comment>
<feature type="domain" description="RGS" evidence="3">
    <location>
        <begin position="381"/>
        <end position="499"/>
    </location>
</feature>
<keyword evidence="5" id="KW-1185">Reference proteome</keyword>
<dbReference type="AlphaFoldDB" id="A0A9Q0LTP0"/>
<evidence type="ECO:0000259" key="3">
    <source>
        <dbReference type="PROSITE" id="PS50132"/>
    </source>
</evidence>
<dbReference type="PRINTS" id="PR01301">
    <property type="entry name" value="RGSPROTEIN"/>
</dbReference>
<dbReference type="PANTHER" id="PTHR46361">
    <property type="entry name" value="ELECTRON CARRIER/ PROTEIN DISULFIDE OXIDOREDUCTASE"/>
    <property type="match status" value="1"/>
</dbReference>
<evidence type="ECO:0000256" key="2">
    <source>
        <dbReference type="SAM" id="MobiDB-lite"/>
    </source>
</evidence>
<protein>
    <submittedName>
        <fullName evidence="4">Electron carrier/ protein disulfide oxidoreductase</fullName>
    </submittedName>
</protein>
<evidence type="ECO:0000256" key="1">
    <source>
        <dbReference type="SAM" id="Coils"/>
    </source>
</evidence>
<feature type="coiled-coil region" evidence="1">
    <location>
        <begin position="4"/>
        <end position="34"/>
    </location>
</feature>
<feature type="compositionally biased region" description="Low complexity" evidence="2">
    <location>
        <begin position="315"/>
        <end position="330"/>
    </location>
</feature>
<feature type="coiled-coil region" evidence="1">
    <location>
        <begin position="182"/>
        <end position="242"/>
    </location>
</feature>
<feature type="coiled-coil region" evidence="1">
    <location>
        <begin position="89"/>
        <end position="152"/>
    </location>
</feature>
<feature type="region of interest" description="Disordered" evidence="2">
    <location>
        <begin position="157"/>
        <end position="179"/>
    </location>
</feature>
<dbReference type="OrthoDB" id="418495at2759"/>
<organism evidence="4 5">
    <name type="scientific">Anaeramoeba ignava</name>
    <name type="common">Anaerobic marine amoeba</name>
    <dbReference type="NCBI Taxonomy" id="1746090"/>
    <lineage>
        <taxon>Eukaryota</taxon>
        <taxon>Metamonada</taxon>
        <taxon>Anaeramoebidae</taxon>
        <taxon>Anaeramoeba</taxon>
    </lineage>
</organism>
<dbReference type="EMBL" id="JAPDFW010000054">
    <property type="protein sequence ID" value="KAJ5078349.1"/>
    <property type="molecule type" value="Genomic_DNA"/>
</dbReference>
<feature type="compositionally biased region" description="Low complexity" evidence="2">
    <location>
        <begin position="352"/>
        <end position="370"/>
    </location>
</feature>
<sequence length="793" mass="92895">MDLTKKLDEKIQKLQNLINSHQKQNETTKKLKRKIDRFTLRLKEKIVENNHLRNDLKEAESFYQGISETKSIPFEEKEKKEFLDPKQKIQKFNEKIKILNEEKETLEKNQYEHLESKYQNVQNQLNDYIAANNVLRNKISEAKIHVEKLRTQILHSQEESNKIESTSPKKIRKVNDEKQHSDEYYQNKMEKLQVEIEEISEKKKFYEEMVNNTSTSQKIQLIQNLQKQIREKTSENNKIRQNITDLVSRSEAQEFTESEQLEFIFVDKPDDYTENSDSLTDMRKPSDKISAENMSPLNNFHQNFQNLIPDSIKNTTGQSDSPPQTTTTTGLEFYELDTETESPNDLGEKHQQQQTQQQSQQSQQSPQSQPEDQNIVIDFDTLEQLLEIPQANEYFKEFLSQQLNQENIIFYNEIREFQQLQDPKKLEKWSISIYEKYIKPESIFEINIDSKSRAEITQKIKNREFSTDIFNKAKNIILTLMEHNAFMPFKTSSLYEQLLVKISIGATYNPLSSIKSATIVSKQKNQLSLNSARKYKGNPRNPLGLSIKLMKFLIDLLYANFLTTTTQIDCDILSQSIPFRRFVVSTYKLQNIKLKGLSSNIRKAFFINIFNCMYLHGSIINGPPSDKTTYKKFMKNTKYHIGSDLYSLSDIKHGILRGNIGSHFKENDKRIELVVPADPRIHFAILSFDTPLIPVQFFHETQLDDELTDCCQNYLSLNVRISQQKILVPRVFSLYSKDFGKTQLDIVLWVLHYFMEDNKIGDFDPSKPFSIKHPQQTTSSIILIPEQKIEEKI</sequence>
<dbReference type="Pfam" id="PF00615">
    <property type="entry name" value="RGS"/>
    <property type="match status" value="1"/>
</dbReference>
<dbReference type="PROSITE" id="PS50132">
    <property type="entry name" value="RGS"/>
    <property type="match status" value="1"/>
</dbReference>
<dbReference type="Gene3D" id="1.10.167.10">
    <property type="entry name" value="Regulator of G-protein Signalling 4, domain 2"/>
    <property type="match status" value="1"/>
</dbReference>
<dbReference type="InterPro" id="IPR016137">
    <property type="entry name" value="RGS"/>
</dbReference>
<name>A0A9Q0LTP0_ANAIG</name>
<evidence type="ECO:0000313" key="5">
    <source>
        <dbReference type="Proteomes" id="UP001149090"/>
    </source>
</evidence>
<keyword evidence="1" id="KW-0175">Coiled coil</keyword>
<proteinExistence type="predicted"/>
<dbReference type="InterPro" id="IPR006869">
    <property type="entry name" value="DUF547"/>
</dbReference>
<feature type="region of interest" description="Disordered" evidence="2">
    <location>
        <begin position="268"/>
        <end position="294"/>
    </location>
</feature>
<feature type="compositionally biased region" description="Basic and acidic residues" evidence="2">
    <location>
        <begin position="280"/>
        <end position="290"/>
    </location>
</feature>
<gene>
    <name evidence="4" type="ORF">M0811_05137</name>
</gene>
<dbReference type="InterPro" id="IPR036305">
    <property type="entry name" value="RGS_sf"/>
</dbReference>
<reference evidence="4" key="1">
    <citation type="submission" date="2022-10" db="EMBL/GenBank/DDBJ databases">
        <title>Novel sulphate-reducing endosymbionts in the free-living metamonad Anaeramoeba.</title>
        <authorList>
            <person name="Jerlstrom-Hultqvist J."/>
            <person name="Cepicka I."/>
            <person name="Gallot-Lavallee L."/>
            <person name="Salas-Leiva D."/>
            <person name="Curtis B.A."/>
            <person name="Zahonova K."/>
            <person name="Pipaliya S."/>
            <person name="Dacks J."/>
            <person name="Roger A.J."/>
        </authorList>
    </citation>
    <scope>NUCLEOTIDE SEQUENCE</scope>
    <source>
        <strain evidence="4">BMAN</strain>
    </source>
</reference>
<accession>A0A9Q0LTP0</accession>